<keyword evidence="4" id="KW-0227">DNA damage</keyword>
<dbReference type="InterPro" id="IPR051912">
    <property type="entry name" value="Alkylbase_DNA_Glycosylase/TA"/>
</dbReference>
<dbReference type="Proteomes" id="UP000612456">
    <property type="component" value="Unassembled WGS sequence"/>
</dbReference>
<evidence type="ECO:0000256" key="6">
    <source>
        <dbReference type="ARBA" id="ARBA00023204"/>
    </source>
</evidence>
<sequence length="312" mass="35320">MTNQLNNSVKGADHHFFYLLYPPEPFSFQAVLGYLSRSSKECMFAVTGGQVTRLVPVGDEHILVRLSGAEDGSIRIDFAGDAPLPEAHVREAVASYVWEWFDLERDLKPFYDMAEGNPLLQNAIEKHYGLRIIGIHQLFEALCWGVMGQQINLAFAYTLKKKFVETFGESVEWEGQSYWIFPEPSRIAGLSVEDLTPLQLTGKKSEYLIGIASLMDSGQLSKEKLLALGELQAIEKELVGIRGIGPWTANYVLMRCLRIPTAFPIADVGLHNAIKHVMNLENKPTLQQIREFSAPWGEWLSYSTFYLWRMID</sequence>
<keyword evidence="6" id="KW-0234">DNA repair</keyword>
<dbReference type="InterPro" id="IPR011257">
    <property type="entry name" value="DNA_glycosylase"/>
</dbReference>
<evidence type="ECO:0000259" key="7">
    <source>
        <dbReference type="SMART" id="SM00478"/>
    </source>
</evidence>
<evidence type="ECO:0000313" key="8">
    <source>
        <dbReference type="EMBL" id="GGD67057.1"/>
    </source>
</evidence>
<comment type="caution">
    <text evidence="8">The sequence shown here is derived from an EMBL/GenBank/DDBJ whole genome shotgun (WGS) entry which is preliminary data.</text>
</comment>
<dbReference type="GO" id="GO:0005737">
    <property type="term" value="C:cytoplasm"/>
    <property type="evidence" value="ECO:0007669"/>
    <property type="project" value="TreeGrafter"/>
</dbReference>
<dbReference type="CDD" id="cd00056">
    <property type="entry name" value="ENDO3c"/>
    <property type="match status" value="1"/>
</dbReference>
<evidence type="ECO:0000256" key="5">
    <source>
        <dbReference type="ARBA" id="ARBA00022801"/>
    </source>
</evidence>
<evidence type="ECO:0000256" key="3">
    <source>
        <dbReference type="ARBA" id="ARBA00012000"/>
    </source>
</evidence>
<evidence type="ECO:0000256" key="4">
    <source>
        <dbReference type="ARBA" id="ARBA00022763"/>
    </source>
</evidence>
<dbReference type="Gene3D" id="1.10.1670.10">
    <property type="entry name" value="Helix-hairpin-Helix base-excision DNA repair enzymes (C-terminal)"/>
    <property type="match status" value="1"/>
</dbReference>
<keyword evidence="9" id="KW-1185">Reference proteome</keyword>
<evidence type="ECO:0000256" key="1">
    <source>
        <dbReference type="ARBA" id="ARBA00000086"/>
    </source>
</evidence>
<dbReference type="InterPro" id="IPR023170">
    <property type="entry name" value="HhH_base_excis_C"/>
</dbReference>
<feature type="domain" description="HhH-GPD" evidence="7">
    <location>
        <begin position="147"/>
        <end position="312"/>
    </location>
</feature>
<dbReference type="Gene3D" id="3.30.310.20">
    <property type="entry name" value="DNA-3-methyladenine glycosylase AlkA, N-terminal domain"/>
    <property type="match status" value="1"/>
</dbReference>
<accession>A0A916YYI1</accession>
<dbReference type="InterPro" id="IPR037046">
    <property type="entry name" value="AlkA_N_sf"/>
</dbReference>
<dbReference type="SUPFAM" id="SSF48150">
    <property type="entry name" value="DNA-glycosylase"/>
    <property type="match status" value="1"/>
</dbReference>
<dbReference type="GO" id="GO:0006307">
    <property type="term" value="P:DNA alkylation repair"/>
    <property type="evidence" value="ECO:0007669"/>
    <property type="project" value="TreeGrafter"/>
</dbReference>
<comment type="similarity">
    <text evidence="2">Belongs to the alkylbase DNA glycosidase AlkA family.</text>
</comment>
<dbReference type="Gene3D" id="1.10.340.30">
    <property type="entry name" value="Hypothetical protein, domain 2"/>
    <property type="match status" value="1"/>
</dbReference>
<dbReference type="RefSeq" id="WP_188992393.1">
    <property type="nucleotide sequence ID" value="NZ_BMHP01000002.1"/>
</dbReference>
<evidence type="ECO:0000256" key="2">
    <source>
        <dbReference type="ARBA" id="ARBA00010817"/>
    </source>
</evidence>
<dbReference type="GO" id="GO:0008534">
    <property type="term" value="F:oxidized purine nucleobase lesion DNA N-glycosylase activity"/>
    <property type="evidence" value="ECO:0007669"/>
    <property type="project" value="InterPro"/>
</dbReference>
<dbReference type="GO" id="GO:0043916">
    <property type="term" value="F:DNA-7-methylguanine glycosylase activity"/>
    <property type="evidence" value="ECO:0007669"/>
    <property type="project" value="TreeGrafter"/>
</dbReference>
<dbReference type="GO" id="GO:0008725">
    <property type="term" value="F:DNA-3-methyladenine glycosylase activity"/>
    <property type="evidence" value="ECO:0007669"/>
    <property type="project" value="TreeGrafter"/>
</dbReference>
<reference evidence="8" key="2">
    <citation type="submission" date="2020-09" db="EMBL/GenBank/DDBJ databases">
        <authorList>
            <person name="Sun Q."/>
            <person name="Zhou Y."/>
        </authorList>
    </citation>
    <scope>NUCLEOTIDE SEQUENCE</scope>
    <source>
        <strain evidence="8">CGMCC 1.15178</strain>
    </source>
</reference>
<dbReference type="Pfam" id="PF00730">
    <property type="entry name" value="HhH-GPD"/>
    <property type="match status" value="1"/>
</dbReference>
<protein>
    <recommendedName>
        <fullName evidence="3">DNA-3-methyladenine glycosylase II</fullName>
        <ecNumber evidence="3">3.2.2.21</ecNumber>
    </recommendedName>
</protein>
<dbReference type="GO" id="GO:0032131">
    <property type="term" value="F:alkylated DNA binding"/>
    <property type="evidence" value="ECO:0007669"/>
    <property type="project" value="TreeGrafter"/>
</dbReference>
<keyword evidence="5" id="KW-0378">Hydrolase</keyword>
<organism evidence="8 9">
    <name type="scientific">Paenibacillus nasutitermitis</name>
    <dbReference type="NCBI Taxonomy" id="1652958"/>
    <lineage>
        <taxon>Bacteria</taxon>
        <taxon>Bacillati</taxon>
        <taxon>Bacillota</taxon>
        <taxon>Bacilli</taxon>
        <taxon>Bacillales</taxon>
        <taxon>Paenibacillaceae</taxon>
        <taxon>Paenibacillus</taxon>
    </lineage>
</organism>
<dbReference type="InterPro" id="IPR012904">
    <property type="entry name" value="OGG_N"/>
</dbReference>
<proteinExistence type="inferred from homology"/>
<dbReference type="EC" id="3.2.2.21" evidence="3"/>
<comment type="catalytic activity">
    <reaction evidence="1">
        <text>Hydrolysis of alkylated DNA, releasing 3-methyladenine, 3-methylguanine, 7-methylguanine and 7-methyladenine.</text>
        <dbReference type="EC" id="3.2.2.21"/>
    </reaction>
</comment>
<dbReference type="AlphaFoldDB" id="A0A916YYI1"/>
<dbReference type="GO" id="GO:0006289">
    <property type="term" value="P:nucleotide-excision repair"/>
    <property type="evidence" value="ECO:0007669"/>
    <property type="project" value="InterPro"/>
</dbReference>
<dbReference type="PANTHER" id="PTHR43003">
    <property type="entry name" value="DNA-3-METHYLADENINE GLYCOSYLASE"/>
    <property type="match status" value="1"/>
</dbReference>
<dbReference type="SMART" id="SM00478">
    <property type="entry name" value="ENDO3c"/>
    <property type="match status" value="1"/>
</dbReference>
<dbReference type="InterPro" id="IPR003265">
    <property type="entry name" value="HhH-GPD_domain"/>
</dbReference>
<dbReference type="GO" id="GO:0006285">
    <property type="term" value="P:base-excision repair, AP site formation"/>
    <property type="evidence" value="ECO:0007669"/>
    <property type="project" value="TreeGrafter"/>
</dbReference>
<dbReference type="PANTHER" id="PTHR43003:SF12">
    <property type="entry name" value="DNA-3-METHYLADENINE GLYCOSYLASE"/>
    <property type="match status" value="1"/>
</dbReference>
<evidence type="ECO:0000313" key="9">
    <source>
        <dbReference type="Proteomes" id="UP000612456"/>
    </source>
</evidence>
<reference evidence="8" key="1">
    <citation type="journal article" date="2014" name="Int. J. Syst. Evol. Microbiol.">
        <title>Complete genome sequence of Corynebacterium casei LMG S-19264T (=DSM 44701T), isolated from a smear-ripened cheese.</title>
        <authorList>
            <consortium name="US DOE Joint Genome Institute (JGI-PGF)"/>
            <person name="Walter F."/>
            <person name="Albersmeier A."/>
            <person name="Kalinowski J."/>
            <person name="Ruckert C."/>
        </authorList>
    </citation>
    <scope>NUCLEOTIDE SEQUENCE</scope>
    <source>
        <strain evidence="8">CGMCC 1.15178</strain>
    </source>
</reference>
<dbReference type="Pfam" id="PF07934">
    <property type="entry name" value="OGG_N"/>
    <property type="match status" value="1"/>
</dbReference>
<dbReference type="GO" id="GO:0032993">
    <property type="term" value="C:protein-DNA complex"/>
    <property type="evidence" value="ECO:0007669"/>
    <property type="project" value="TreeGrafter"/>
</dbReference>
<gene>
    <name evidence="8" type="primary">alkA</name>
    <name evidence="8" type="ORF">GCM10010911_26070</name>
</gene>
<dbReference type="EMBL" id="BMHP01000002">
    <property type="protein sequence ID" value="GGD67057.1"/>
    <property type="molecule type" value="Genomic_DNA"/>
</dbReference>
<name>A0A916YYI1_9BACL</name>
<dbReference type="FunFam" id="1.10.340.30:FF:000004">
    <property type="entry name" value="DNA-3-methyladenine glycosylase II"/>
    <property type="match status" value="1"/>
</dbReference>